<reference evidence="4 5" key="1">
    <citation type="submission" date="2023-02" db="EMBL/GenBank/DDBJ databases">
        <title>Bacterial whole genomic sequence of Curvibacter sp. HBC61.</title>
        <authorList>
            <person name="Le V."/>
            <person name="Ko S.-R."/>
            <person name="Ahn C.-Y."/>
            <person name="Oh H.-M."/>
        </authorList>
    </citation>
    <scope>NUCLEOTIDE SEQUENCE [LARGE SCALE GENOMIC DNA]</scope>
    <source>
        <strain evidence="4 5">HBC61</strain>
    </source>
</reference>
<sequence length="164" mass="18525">MPKPPTPQAPHQPAPWRIGEVARQSGVSVANVRYYEREGLLPAAARSDNQYRLYGEADLQRLRFIRLCRSFDMSLDEVRTLLSLDLNLADDCVRAREAVQAHRQHVQQRLAELRALDRQLQQLEAHCTGHGPRCSLMEALHQQARDLPPQAGPGEAGRGVKRHV</sequence>
<dbReference type="SUPFAM" id="SSF46955">
    <property type="entry name" value="Putative DNA-binding domain"/>
    <property type="match status" value="1"/>
</dbReference>
<evidence type="ECO:0000256" key="1">
    <source>
        <dbReference type="ARBA" id="ARBA00023125"/>
    </source>
</evidence>
<keyword evidence="2" id="KW-0175">Coiled coil</keyword>
<organism evidence="4 5">
    <name type="scientific">Curvibacter cyanobacteriorum</name>
    <dbReference type="NCBI Taxonomy" id="3026422"/>
    <lineage>
        <taxon>Bacteria</taxon>
        <taxon>Pseudomonadati</taxon>
        <taxon>Pseudomonadota</taxon>
        <taxon>Betaproteobacteria</taxon>
        <taxon>Burkholderiales</taxon>
        <taxon>Comamonadaceae</taxon>
        <taxon>Curvibacter</taxon>
    </lineage>
</organism>
<dbReference type="PROSITE" id="PS50937">
    <property type="entry name" value="HTH_MERR_2"/>
    <property type="match status" value="1"/>
</dbReference>
<keyword evidence="1" id="KW-0238">DNA-binding</keyword>
<feature type="domain" description="HTH merR-type" evidence="3">
    <location>
        <begin position="15"/>
        <end position="84"/>
    </location>
</feature>
<dbReference type="Pfam" id="PF13411">
    <property type="entry name" value="MerR_1"/>
    <property type="match status" value="1"/>
</dbReference>
<comment type="caution">
    <text evidence="4">The sequence shown here is derived from an EMBL/GenBank/DDBJ whole genome shotgun (WGS) entry which is preliminary data.</text>
</comment>
<keyword evidence="5" id="KW-1185">Reference proteome</keyword>
<dbReference type="RefSeq" id="WP_273953728.1">
    <property type="nucleotide sequence ID" value="NZ_JAQSIP010000013.1"/>
</dbReference>
<dbReference type="InterPro" id="IPR009061">
    <property type="entry name" value="DNA-bd_dom_put_sf"/>
</dbReference>
<evidence type="ECO:0000259" key="3">
    <source>
        <dbReference type="PROSITE" id="PS50937"/>
    </source>
</evidence>
<accession>A0ABT5N3P6</accession>
<name>A0ABT5N3P6_9BURK</name>
<dbReference type="Proteomes" id="UP001528673">
    <property type="component" value="Unassembled WGS sequence"/>
</dbReference>
<dbReference type="PANTHER" id="PTHR30204">
    <property type="entry name" value="REDOX-CYCLING DRUG-SENSING TRANSCRIPTIONAL ACTIVATOR SOXR"/>
    <property type="match status" value="1"/>
</dbReference>
<evidence type="ECO:0000313" key="4">
    <source>
        <dbReference type="EMBL" id="MDD0840948.1"/>
    </source>
</evidence>
<dbReference type="InterPro" id="IPR000551">
    <property type="entry name" value="MerR-type_HTH_dom"/>
</dbReference>
<gene>
    <name evidence="4" type="ORF">PSQ40_20395</name>
</gene>
<dbReference type="PRINTS" id="PR00040">
    <property type="entry name" value="HTHMERR"/>
</dbReference>
<evidence type="ECO:0000313" key="5">
    <source>
        <dbReference type="Proteomes" id="UP001528673"/>
    </source>
</evidence>
<dbReference type="PROSITE" id="PS00552">
    <property type="entry name" value="HTH_MERR_1"/>
    <property type="match status" value="1"/>
</dbReference>
<dbReference type="EMBL" id="JAQSIP010000013">
    <property type="protein sequence ID" value="MDD0840948.1"/>
    <property type="molecule type" value="Genomic_DNA"/>
</dbReference>
<proteinExistence type="predicted"/>
<dbReference type="PANTHER" id="PTHR30204:SF92">
    <property type="entry name" value="HTH-TYPE TRANSCRIPTIONAL REGULATOR ZNTR"/>
    <property type="match status" value="1"/>
</dbReference>
<feature type="coiled-coil region" evidence="2">
    <location>
        <begin position="96"/>
        <end position="126"/>
    </location>
</feature>
<dbReference type="SMART" id="SM00422">
    <property type="entry name" value="HTH_MERR"/>
    <property type="match status" value="1"/>
</dbReference>
<dbReference type="InterPro" id="IPR047057">
    <property type="entry name" value="MerR_fam"/>
</dbReference>
<protein>
    <submittedName>
        <fullName evidence="4">MerR family transcriptional regulator</fullName>
    </submittedName>
</protein>
<evidence type="ECO:0000256" key="2">
    <source>
        <dbReference type="SAM" id="Coils"/>
    </source>
</evidence>
<dbReference type="Gene3D" id="1.10.1660.10">
    <property type="match status" value="1"/>
</dbReference>